<protein>
    <recommendedName>
        <fullName evidence="1">RNA ligase domain-containing protein</fullName>
    </recommendedName>
</protein>
<accession>A0A846YHY2</accession>
<dbReference type="EMBL" id="JAAXOT010000006">
    <property type="protein sequence ID" value="NKY57431.1"/>
    <property type="molecule type" value="Genomic_DNA"/>
</dbReference>
<dbReference type="Proteomes" id="UP000570678">
    <property type="component" value="Unassembled WGS sequence"/>
</dbReference>
<evidence type="ECO:0000313" key="2">
    <source>
        <dbReference type="EMBL" id="NKY57431.1"/>
    </source>
</evidence>
<sequence>MSFDVRSADLNAINTATKYPSIQTYHELGERGALTEVVTQFTGPVIGTEKVDGSNARIISLPDGNWLLGSREELLYAKGDLIGNPAQGIVAGLRSFAESLEPVNDVVRVHYLELYGGKITAASKQYTSERAVGYRLFDIVELHDYDAILTRSLSEISSWRESGGQPFLTEADLTAVAARDRVELTPRLFEFDAAELPRDIESMREFLAEHLPVTRCRLDEGGAGKPEGIVLRTRNRSVIAKARVEDYERTLRRRGRAAPAGAAVHGSR</sequence>
<dbReference type="RefSeq" id="WP_062976598.1">
    <property type="nucleotide sequence ID" value="NZ_JAAXOT010000006.1"/>
</dbReference>
<name>A0A846YHY2_9NOCA</name>
<dbReference type="Gene3D" id="3.30.470.30">
    <property type="entry name" value="DNA ligase/mRNA capping enzyme"/>
    <property type="match status" value="1"/>
</dbReference>
<feature type="domain" description="RNA ligase" evidence="1">
    <location>
        <begin position="44"/>
        <end position="242"/>
    </location>
</feature>
<organism evidence="2 3">
    <name type="scientific">Nocardia flavorosea</name>
    <dbReference type="NCBI Taxonomy" id="53429"/>
    <lineage>
        <taxon>Bacteria</taxon>
        <taxon>Bacillati</taxon>
        <taxon>Actinomycetota</taxon>
        <taxon>Actinomycetes</taxon>
        <taxon>Mycobacteriales</taxon>
        <taxon>Nocardiaceae</taxon>
        <taxon>Nocardia</taxon>
    </lineage>
</organism>
<dbReference type="AlphaFoldDB" id="A0A846YHY2"/>
<comment type="caution">
    <text evidence="2">The sequence shown here is derived from an EMBL/GenBank/DDBJ whole genome shotgun (WGS) entry which is preliminary data.</text>
</comment>
<evidence type="ECO:0000313" key="3">
    <source>
        <dbReference type="Proteomes" id="UP000570678"/>
    </source>
</evidence>
<keyword evidence="3" id="KW-1185">Reference proteome</keyword>
<dbReference type="SUPFAM" id="SSF56091">
    <property type="entry name" value="DNA ligase/mRNA capping enzyme, catalytic domain"/>
    <property type="match status" value="1"/>
</dbReference>
<proteinExistence type="predicted"/>
<gene>
    <name evidence="2" type="ORF">HGA15_14970</name>
</gene>
<dbReference type="InterPro" id="IPR021122">
    <property type="entry name" value="RNA_ligase_dom_REL/Rnl2"/>
</dbReference>
<reference evidence="2 3" key="1">
    <citation type="submission" date="2020-04" db="EMBL/GenBank/DDBJ databases">
        <title>MicrobeNet Type strains.</title>
        <authorList>
            <person name="Nicholson A.C."/>
        </authorList>
    </citation>
    <scope>NUCLEOTIDE SEQUENCE [LARGE SCALE GENOMIC DNA]</scope>
    <source>
        <strain evidence="2 3">JCM 3332</strain>
    </source>
</reference>
<evidence type="ECO:0000259" key="1">
    <source>
        <dbReference type="Pfam" id="PF09414"/>
    </source>
</evidence>
<dbReference type="Pfam" id="PF09414">
    <property type="entry name" value="RNA_ligase"/>
    <property type="match status" value="1"/>
</dbReference>